<dbReference type="EMBL" id="JAJVCZ030000001">
    <property type="protein sequence ID" value="KAL0265177.1"/>
    <property type="molecule type" value="Genomic_DNA"/>
</dbReference>
<evidence type="ECO:0000313" key="3">
    <source>
        <dbReference type="EMBL" id="KAL0265177.1"/>
    </source>
</evidence>
<evidence type="ECO:0000313" key="4">
    <source>
        <dbReference type="Proteomes" id="UP001430584"/>
    </source>
</evidence>
<dbReference type="Proteomes" id="UP001430584">
    <property type="component" value="Unassembled WGS sequence"/>
</dbReference>
<gene>
    <name evidence="3" type="ORF">SLS55_001140</name>
</gene>
<feature type="region of interest" description="Disordered" evidence="1">
    <location>
        <begin position="118"/>
        <end position="154"/>
    </location>
</feature>
<sequence length="154" mass="17734">MSVYPELAVFRRFGKLNAQSLLYMQAEIQKMEKELNDIQAGNCVGSQEQKWSLKDWSWLGISDGSEREPQLIGDIRERLKEYNKALIRQHKILRMPPPGKRDLCWLQDFLLRQEMTGDDSSIWGDSKQPEKGEKDLVTLKPGAERGAKKKQSGN</sequence>
<dbReference type="InterPro" id="IPR046529">
    <property type="entry name" value="DUF6594"/>
</dbReference>
<organism evidence="3 4">
    <name type="scientific">Diplodia seriata</name>
    <dbReference type="NCBI Taxonomy" id="420778"/>
    <lineage>
        <taxon>Eukaryota</taxon>
        <taxon>Fungi</taxon>
        <taxon>Dikarya</taxon>
        <taxon>Ascomycota</taxon>
        <taxon>Pezizomycotina</taxon>
        <taxon>Dothideomycetes</taxon>
        <taxon>Dothideomycetes incertae sedis</taxon>
        <taxon>Botryosphaeriales</taxon>
        <taxon>Botryosphaeriaceae</taxon>
        <taxon>Diplodia</taxon>
    </lineage>
</organism>
<dbReference type="PANTHER" id="PTHR34502:SF5">
    <property type="entry name" value="DUF6594 DOMAIN-CONTAINING PROTEIN"/>
    <property type="match status" value="1"/>
</dbReference>
<comment type="caution">
    <text evidence="3">The sequence shown here is derived from an EMBL/GenBank/DDBJ whole genome shotgun (WGS) entry which is preliminary data.</text>
</comment>
<dbReference type="RefSeq" id="XP_066637917.1">
    <property type="nucleotide sequence ID" value="XM_066772638.1"/>
</dbReference>
<proteinExistence type="predicted"/>
<evidence type="ECO:0000256" key="1">
    <source>
        <dbReference type="SAM" id="MobiDB-lite"/>
    </source>
</evidence>
<feature type="compositionally biased region" description="Basic and acidic residues" evidence="1">
    <location>
        <begin position="127"/>
        <end position="146"/>
    </location>
</feature>
<accession>A0ABR3CW94</accession>
<protein>
    <recommendedName>
        <fullName evidence="2">DUF6594 domain-containing protein</fullName>
    </recommendedName>
</protein>
<dbReference type="Pfam" id="PF20237">
    <property type="entry name" value="DUF6594"/>
    <property type="match status" value="1"/>
</dbReference>
<dbReference type="GeneID" id="92005225"/>
<name>A0ABR3CW94_9PEZI</name>
<evidence type="ECO:0000259" key="2">
    <source>
        <dbReference type="Pfam" id="PF20237"/>
    </source>
</evidence>
<feature type="domain" description="DUF6594" evidence="2">
    <location>
        <begin position="1"/>
        <end position="143"/>
    </location>
</feature>
<dbReference type="PANTHER" id="PTHR34502">
    <property type="entry name" value="DUF6594 DOMAIN-CONTAINING PROTEIN-RELATED"/>
    <property type="match status" value="1"/>
</dbReference>
<keyword evidence="4" id="KW-1185">Reference proteome</keyword>
<reference evidence="3 4" key="1">
    <citation type="submission" date="2024-02" db="EMBL/GenBank/DDBJ databases">
        <title>De novo assembly and annotation of 12 fungi associated with fruit tree decline syndrome in Ontario, Canada.</title>
        <authorList>
            <person name="Sulman M."/>
            <person name="Ellouze W."/>
            <person name="Ilyukhin E."/>
        </authorList>
    </citation>
    <scope>NUCLEOTIDE SEQUENCE [LARGE SCALE GENOMIC DNA]</scope>
    <source>
        <strain evidence="3 4">FDS-637</strain>
    </source>
</reference>